<dbReference type="SUPFAM" id="SSF52833">
    <property type="entry name" value="Thioredoxin-like"/>
    <property type="match status" value="1"/>
</dbReference>
<dbReference type="EMBL" id="CP002630">
    <property type="protein sequence ID" value="AEB11739.1"/>
    <property type="molecule type" value="Genomic_DNA"/>
</dbReference>
<dbReference type="InterPro" id="IPR000866">
    <property type="entry name" value="AhpC/TSA"/>
</dbReference>
<dbReference type="PROSITE" id="PS51352">
    <property type="entry name" value="THIOREDOXIN_2"/>
    <property type="match status" value="1"/>
</dbReference>
<proteinExistence type="predicted"/>
<protein>
    <submittedName>
        <fullName evidence="3">Alkyl hydroperoxide reductase/ Thiol specific antioxidant/ Mal allergen</fullName>
    </submittedName>
</protein>
<keyword evidence="4" id="KW-1185">Reference proteome</keyword>
<feature type="domain" description="Thioredoxin" evidence="2">
    <location>
        <begin position="23"/>
        <end position="178"/>
    </location>
</feature>
<evidence type="ECO:0000313" key="4">
    <source>
        <dbReference type="Proteomes" id="UP000007030"/>
    </source>
</evidence>
<keyword evidence="1" id="KW-0732">Signal</keyword>
<dbReference type="InterPro" id="IPR017937">
    <property type="entry name" value="Thioredoxin_CS"/>
</dbReference>
<dbReference type="PANTHER" id="PTHR42852:SF13">
    <property type="entry name" value="PROTEIN DIPZ"/>
    <property type="match status" value="1"/>
</dbReference>
<dbReference type="GO" id="GO:0016491">
    <property type="term" value="F:oxidoreductase activity"/>
    <property type="evidence" value="ECO:0007669"/>
    <property type="project" value="InterPro"/>
</dbReference>
<accession>F2NLC0</accession>
<dbReference type="Gene3D" id="3.40.30.10">
    <property type="entry name" value="Glutaredoxin"/>
    <property type="match status" value="1"/>
</dbReference>
<dbReference type="AlphaFoldDB" id="F2NLC0"/>
<dbReference type="Pfam" id="PF00578">
    <property type="entry name" value="AhpC-TSA"/>
    <property type="match status" value="1"/>
</dbReference>
<organism evidence="3 4">
    <name type="scientific">Marinithermus hydrothermalis (strain DSM 14884 / JCM 11576 / T1)</name>
    <dbReference type="NCBI Taxonomy" id="869210"/>
    <lineage>
        <taxon>Bacteria</taxon>
        <taxon>Thermotogati</taxon>
        <taxon>Deinococcota</taxon>
        <taxon>Deinococci</taxon>
        <taxon>Thermales</taxon>
        <taxon>Thermaceae</taxon>
        <taxon>Marinithermus</taxon>
    </lineage>
</organism>
<gene>
    <name evidence="3" type="ordered locus">Marky_0996</name>
</gene>
<dbReference type="GO" id="GO:0016209">
    <property type="term" value="F:antioxidant activity"/>
    <property type="evidence" value="ECO:0007669"/>
    <property type="project" value="InterPro"/>
</dbReference>
<sequence length="182" mass="19986">MKYVLRIAVVVWAMGLAWPALAQGIGTQAPDFTLVGRDGEVIRLSDFLGRPLLLNVWASWCPPCVEELPLIQGVADALGPEVLGVLLLNNNERFETALAFLEEHNLSLPAALDPTRARRKELEAAGVKLDTTLGVLRAYRVRGMPTSFFIDADGVIRAVKVGAFTRRELSQLLAEIGVEWRP</sequence>
<name>F2NLC0_MARHT</name>
<dbReference type="STRING" id="869210.Marky_0996"/>
<feature type="signal peptide" evidence="1">
    <location>
        <begin position="1"/>
        <end position="22"/>
    </location>
</feature>
<dbReference type="InterPro" id="IPR050553">
    <property type="entry name" value="Thioredoxin_ResA/DsbE_sf"/>
</dbReference>
<dbReference type="eggNOG" id="COG0526">
    <property type="taxonomic scope" value="Bacteria"/>
</dbReference>
<evidence type="ECO:0000256" key="1">
    <source>
        <dbReference type="SAM" id="SignalP"/>
    </source>
</evidence>
<dbReference type="PROSITE" id="PS00194">
    <property type="entry name" value="THIOREDOXIN_1"/>
    <property type="match status" value="1"/>
</dbReference>
<dbReference type="RefSeq" id="WP_013703787.1">
    <property type="nucleotide sequence ID" value="NC_015387.1"/>
</dbReference>
<feature type="chain" id="PRO_5003282711" evidence="1">
    <location>
        <begin position="23"/>
        <end position="182"/>
    </location>
</feature>
<dbReference type="InterPro" id="IPR036249">
    <property type="entry name" value="Thioredoxin-like_sf"/>
</dbReference>
<evidence type="ECO:0000259" key="2">
    <source>
        <dbReference type="PROSITE" id="PS51352"/>
    </source>
</evidence>
<dbReference type="CDD" id="cd02966">
    <property type="entry name" value="TlpA_like_family"/>
    <property type="match status" value="1"/>
</dbReference>
<dbReference type="PANTHER" id="PTHR42852">
    <property type="entry name" value="THIOL:DISULFIDE INTERCHANGE PROTEIN DSBE"/>
    <property type="match status" value="1"/>
</dbReference>
<dbReference type="KEGG" id="mhd:Marky_0996"/>
<dbReference type="Proteomes" id="UP000007030">
    <property type="component" value="Chromosome"/>
</dbReference>
<dbReference type="HOGENOM" id="CLU_042529_11_2_0"/>
<evidence type="ECO:0000313" key="3">
    <source>
        <dbReference type="EMBL" id="AEB11739.1"/>
    </source>
</evidence>
<reference evidence="3 4" key="1">
    <citation type="journal article" date="2012" name="Stand. Genomic Sci.">
        <title>Complete genome sequence of the aerobic, heterotroph Marinithermus hydrothermalis type strain (T1(T)) from a deep-sea hydrothermal vent chimney.</title>
        <authorList>
            <person name="Copeland A."/>
            <person name="Gu W."/>
            <person name="Yasawong M."/>
            <person name="Lapidus A."/>
            <person name="Lucas S."/>
            <person name="Deshpande S."/>
            <person name="Pagani I."/>
            <person name="Tapia R."/>
            <person name="Cheng J.F."/>
            <person name="Goodwin L.A."/>
            <person name="Pitluck S."/>
            <person name="Liolios K."/>
            <person name="Ivanova N."/>
            <person name="Mavromatis K."/>
            <person name="Mikhailova N."/>
            <person name="Pati A."/>
            <person name="Chen A."/>
            <person name="Palaniappan K."/>
            <person name="Land M."/>
            <person name="Pan C."/>
            <person name="Brambilla E.M."/>
            <person name="Rohde M."/>
            <person name="Tindall B.J."/>
            <person name="Sikorski J."/>
            <person name="Goker M."/>
            <person name="Detter J.C."/>
            <person name="Bristow J."/>
            <person name="Eisen J.A."/>
            <person name="Markowitz V."/>
            <person name="Hugenholtz P."/>
            <person name="Kyrpides N.C."/>
            <person name="Klenk H.P."/>
            <person name="Woyke T."/>
        </authorList>
    </citation>
    <scope>NUCLEOTIDE SEQUENCE [LARGE SCALE GENOMIC DNA]</scope>
    <source>
        <strain evidence="4">DSM 14884 / JCM 11576 / T1</strain>
    </source>
</reference>
<dbReference type="InterPro" id="IPR013766">
    <property type="entry name" value="Thioredoxin_domain"/>
</dbReference>